<dbReference type="GO" id="GO:0016829">
    <property type="term" value="F:lyase activity"/>
    <property type="evidence" value="ECO:0007669"/>
    <property type="project" value="UniProtKB-KW"/>
</dbReference>
<evidence type="ECO:0000313" key="2">
    <source>
        <dbReference type="EMBL" id="THU02589.1"/>
    </source>
</evidence>
<dbReference type="PANTHER" id="PTHR30272:SF1">
    <property type="entry name" value="3-HYDROXYACYL-[ACYL-CARRIER-PROTEIN] DEHYDRATASE"/>
    <property type="match status" value="1"/>
</dbReference>
<keyword evidence="3" id="KW-1185">Reference proteome</keyword>
<protein>
    <submittedName>
        <fullName evidence="2">3-hydroxylacyl-ACP dehydratase</fullName>
    </submittedName>
</protein>
<evidence type="ECO:0000313" key="3">
    <source>
        <dbReference type="Proteomes" id="UP000308917"/>
    </source>
</evidence>
<dbReference type="SUPFAM" id="SSF54637">
    <property type="entry name" value="Thioesterase/thiol ester dehydrase-isomerase"/>
    <property type="match status" value="1"/>
</dbReference>
<evidence type="ECO:0000256" key="1">
    <source>
        <dbReference type="ARBA" id="ARBA00023239"/>
    </source>
</evidence>
<organism evidence="2 3">
    <name type="scientific">Lampropedia puyangensis</name>
    <dbReference type="NCBI Taxonomy" id="1330072"/>
    <lineage>
        <taxon>Bacteria</taxon>
        <taxon>Pseudomonadati</taxon>
        <taxon>Pseudomonadota</taxon>
        <taxon>Betaproteobacteria</taxon>
        <taxon>Burkholderiales</taxon>
        <taxon>Comamonadaceae</taxon>
        <taxon>Lampropedia</taxon>
    </lineage>
</organism>
<dbReference type="Pfam" id="PF22817">
    <property type="entry name" value="ApeP-like"/>
    <property type="match status" value="1"/>
</dbReference>
<dbReference type="InterPro" id="IPR029069">
    <property type="entry name" value="HotDog_dom_sf"/>
</dbReference>
<dbReference type="InterPro" id="IPR016776">
    <property type="entry name" value="ApeP-like_dehydratase"/>
</dbReference>
<keyword evidence="1" id="KW-0456">Lyase</keyword>
<name>A0A4S8F656_9BURK</name>
<dbReference type="EMBL" id="STFG01000006">
    <property type="protein sequence ID" value="THU02589.1"/>
    <property type="molecule type" value="Genomic_DNA"/>
</dbReference>
<dbReference type="PANTHER" id="PTHR30272">
    <property type="entry name" value="3-HYDROXYACYL-[ACYL-CARRIER-PROTEIN] DEHYDRATASE"/>
    <property type="match status" value="1"/>
</dbReference>
<comment type="caution">
    <text evidence="2">The sequence shown here is derived from an EMBL/GenBank/DDBJ whole genome shotgun (WGS) entry which is preliminary data.</text>
</comment>
<dbReference type="Gene3D" id="3.10.129.10">
    <property type="entry name" value="Hotdog Thioesterase"/>
    <property type="match status" value="1"/>
</dbReference>
<sequence>MKPLSDSTLTIQTVEDIMDVRPFVPHRENMLWLDKIVHIDAQHAHAQATLKHDSMFIRDDNSIPIWVCIEYMAQTVAAWAGNQSQQQQQPAKIGYLLGTRRFNTTRHQLKTGDVLDIHAKMELQAENGLGMFTCEVVIRNQRVATANLSVFQPPESMP</sequence>
<gene>
    <name evidence="2" type="ORF">E9531_07910</name>
</gene>
<dbReference type="AlphaFoldDB" id="A0A4S8F656"/>
<dbReference type="OrthoDB" id="9800188at2"/>
<dbReference type="Proteomes" id="UP000308917">
    <property type="component" value="Unassembled WGS sequence"/>
</dbReference>
<dbReference type="InterPro" id="IPR013114">
    <property type="entry name" value="FabA_FabZ"/>
</dbReference>
<proteinExistence type="predicted"/>
<dbReference type="PIRSF" id="PIRSF020565">
    <property type="entry name" value="3Ho_Ac_ACP_DH_prd"/>
    <property type="match status" value="1"/>
</dbReference>
<reference evidence="2 3" key="1">
    <citation type="journal article" date="2015" name="Antonie Van Leeuwenhoek">
        <title>Lampropedia puyangensis sp. nov., isolated from symptomatic bark of Populus ? euramericana canker and emended description of Lampropedia hyalina (Ehrenberg 1832) Lee et al. 2004.</title>
        <authorList>
            <person name="Li Y."/>
            <person name="Wang T."/>
            <person name="Piao C.G."/>
            <person name="Wang L.F."/>
            <person name="Tian G.Z."/>
            <person name="Zhu T.H."/>
            <person name="Guo M.W."/>
        </authorList>
    </citation>
    <scope>NUCLEOTIDE SEQUENCE [LARGE SCALE GENOMIC DNA]</scope>
    <source>
        <strain evidence="2 3">2-bin</strain>
    </source>
</reference>
<dbReference type="RefSeq" id="WP_136573209.1">
    <property type="nucleotide sequence ID" value="NZ_STFG01000006.1"/>
</dbReference>
<accession>A0A4S8F656</accession>